<name>A0A917CNV7_9BACL</name>
<protein>
    <submittedName>
        <fullName evidence="2">Uncharacterized protein</fullName>
    </submittedName>
</protein>
<reference evidence="2" key="2">
    <citation type="submission" date="2020-09" db="EMBL/GenBank/DDBJ databases">
        <authorList>
            <person name="Sun Q."/>
            <person name="Zhou Y."/>
        </authorList>
    </citation>
    <scope>NUCLEOTIDE SEQUENCE</scope>
    <source>
        <strain evidence="2">CGMCC 1.12987</strain>
    </source>
</reference>
<dbReference type="AlphaFoldDB" id="A0A917CNV7"/>
<accession>A0A917CNV7</accession>
<evidence type="ECO:0000256" key="1">
    <source>
        <dbReference type="SAM" id="MobiDB-lite"/>
    </source>
</evidence>
<gene>
    <name evidence="2" type="ORF">GCM10010916_06160</name>
</gene>
<organism evidence="2 3">
    <name type="scientific">Paenibacillus abyssi</name>
    <dbReference type="NCBI Taxonomy" id="1340531"/>
    <lineage>
        <taxon>Bacteria</taxon>
        <taxon>Bacillati</taxon>
        <taxon>Bacillota</taxon>
        <taxon>Bacilli</taxon>
        <taxon>Bacillales</taxon>
        <taxon>Paenibacillaceae</taxon>
        <taxon>Paenibacillus</taxon>
    </lineage>
</organism>
<dbReference type="RefSeq" id="WP_188528922.1">
    <property type="nucleotide sequence ID" value="NZ_BMGR01000002.1"/>
</dbReference>
<dbReference type="Proteomes" id="UP000644756">
    <property type="component" value="Unassembled WGS sequence"/>
</dbReference>
<reference evidence="2" key="1">
    <citation type="journal article" date="2014" name="Int. J. Syst. Evol. Microbiol.">
        <title>Complete genome sequence of Corynebacterium casei LMG S-19264T (=DSM 44701T), isolated from a smear-ripened cheese.</title>
        <authorList>
            <consortium name="US DOE Joint Genome Institute (JGI-PGF)"/>
            <person name="Walter F."/>
            <person name="Albersmeier A."/>
            <person name="Kalinowski J."/>
            <person name="Ruckert C."/>
        </authorList>
    </citation>
    <scope>NUCLEOTIDE SEQUENCE</scope>
    <source>
        <strain evidence="2">CGMCC 1.12987</strain>
    </source>
</reference>
<dbReference type="EMBL" id="BMGR01000002">
    <property type="protein sequence ID" value="GGF91625.1"/>
    <property type="molecule type" value="Genomic_DNA"/>
</dbReference>
<keyword evidence="3" id="KW-1185">Reference proteome</keyword>
<proteinExistence type="predicted"/>
<feature type="region of interest" description="Disordered" evidence="1">
    <location>
        <begin position="56"/>
        <end position="77"/>
    </location>
</feature>
<evidence type="ECO:0000313" key="3">
    <source>
        <dbReference type="Proteomes" id="UP000644756"/>
    </source>
</evidence>
<comment type="caution">
    <text evidence="2">The sequence shown here is derived from an EMBL/GenBank/DDBJ whole genome shotgun (WGS) entry which is preliminary data.</text>
</comment>
<feature type="compositionally biased region" description="Gly residues" evidence="1">
    <location>
        <begin position="57"/>
        <end position="71"/>
    </location>
</feature>
<evidence type="ECO:0000313" key="2">
    <source>
        <dbReference type="EMBL" id="GGF91625.1"/>
    </source>
</evidence>
<sequence length="176" mass="17906">MRKASLKLIVAVACIGAGILIGTNWSSEADSALKPGSIDDPVVTKSYVDQLFKQSGGSAGGGTGSTGGNTGSAGNSPVGNNAAGASLEVVTVPLGKLLIAKEEGTEFVVRSGKALVYSADKDGISNLTEGMDLTNGKAITNNHLLLSPRVGRGITPDPLVNNNRLIVLVRGSYELN</sequence>